<dbReference type="AlphaFoldDB" id="A0A212K099"/>
<accession>A0A212K099</accession>
<dbReference type="EMBL" id="FLUM01000003">
    <property type="protein sequence ID" value="SBW05180.1"/>
    <property type="molecule type" value="Genomic_DNA"/>
</dbReference>
<protein>
    <submittedName>
        <fullName evidence="1">Uncharacterized protein</fullName>
    </submittedName>
</protein>
<proteinExistence type="predicted"/>
<gene>
    <name evidence="1" type="ORF">KL86DYS1_31043</name>
</gene>
<sequence length="53" mass="6117">MLSRAKHLVSFSKKVTKVTHIPVISEQLVSRVLSTRISYNFQLITHYIKLTTC</sequence>
<organism evidence="1">
    <name type="scientific">uncultured Dysgonomonas sp</name>
    <dbReference type="NCBI Taxonomy" id="206096"/>
    <lineage>
        <taxon>Bacteria</taxon>
        <taxon>Pseudomonadati</taxon>
        <taxon>Bacteroidota</taxon>
        <taxon>Bacteroidia</taxon>
        <taxon>Bacteroidales</taxon>
        <taxon>Dysgonomonadaceae</taxon>
        <taxon>Dysgonomonas</taxon>
        <taxon>environmental samples</taxon>
    </lineage>
</organism>
<name>A0A212K099_9BACT</name>
<evidence type="ECO:0000313" key="1">
    <source>
        <dbReference type="EMBL" id="SBW05180.1"/>
    </source>
</evidence>
<reference evidence="1" key="1">
    <citation type="submission" date="2016-04" db="EMBL/GenBank/DDBJ databases">
        <authorList>
            <person name="Evans L.H."/>
            <person name="Alamgir A."/>
            <person name="Owens N."/>
            <person name="Weber N.D."/>
            <person name="Virtaneva K."/>
            <person name="Barbian K."/>
            <person name="Babar A."/>
            <person name="Rosenke K."/>
        </authorList>
    </citation>
    <scope>NUCLEOTIDE SEQUENCE</scope>
    <source>
        <strain evidence="1">86-1</strain>
    </source>
</reference>